<dbReference type="OMA" id="HAICAGE"/>
<dbReference type="SUPFAM" id="SSF56672">
    <property type="entry name" value="DNA/RNA polymerases"/>
    <property type="match status" value="1"/>
</dbReference>
<dbReference type="GO" id="GO:0008270">
    <property type="term" value="F:zinc ion binding"/>
    <property type="evidence" value="ECO:0007669"/>
    <property type="project" value="UniProtKB-KW"/>
</dbReference>
<keyword evidence="1" id="KW-0479">Metal-binding</keyword>
<dbReference type="InterPro" id="IPR013087">
    <property type="entry name" value="Znf_C2H2_type"/>
</dbReference>
<reference evidence="3 4" key="2">
    <citation type="journal article" date="2011" name="PLoS Genet.">
        <title>Caenorhabditis briggsae recombinant inbred line genotypes reveal inter-strain incompatibility and the evolution of recombination.</title>
        <authorList>
            <person name="Ross J.A."/>
            <person name="Koboldt D.C."/>
            <person name="Staisch J.E."/>
            <person name="Chamberlin H.M."/>
            <person name="Gupta B.P."/>
            <person name="Miller R.D."/>
            <person name="Baird S.E."/>
            <person name="Haag E.S."/>
        </authorList>
    </citation>
    <scope>NUCLEOTIDE SEQUENCE [LARGE SCALE GENOMIC DNA]</scope>
    <source>
        <strain evidence="3 4">AF16</strain>
    </source>
</reference>
<proteinExistence type="predicted"/>
<dbReference type="InterPro" id="IPR043502">
    <property type="entry name" value="DNA/RNA_pol_sf"/>
</dbReference>
<keyword evidence="4" id="KW-1185">Reference proteome</keyword>
<keyword evidence="1" id="KW-0863">Zinc-finger</keyword>
<dbReference type="InterPro" id="IPR023211">
    <property type="entry name" value="DNA_pol_palm_dom_sf"/>
</dbReference>
<evidence type="ECO:0000313" key="3">
    <source>
        <dbReference type="EMBL" id="CAS01161.1"/>
    </source>
</evidence>
<dbReference type="PANTHER" id="PTHR33206:SF1">
    <property type="entry name" value="DNA-DIRECTED DNA POLYMERASE"/>
    <property type="match status" value="1"/>
</dbReference>
<dbReference type="GeneID" id="68918193"/>
<dbReference type="EMBL" id="HE601262">
    <property type="protein sequence ID" value="CAS01161.1"/>
    <property type="molecule type" value="Genomic_DNA"/>
</dbReference>
<dbReference type="PROSITE" id="PS50157">
    <property type="entry name" value="ZINC_FINGER_C2H2_2"/>
    <property type="match status" value="1"/>
</dbReference>
<dbReference type="CTD" id="68918193"/>
<dbReference type="Proteomes" id="UP000008549">
    <property type="component" value="Unassembled WGS sequence"/>
</dbReference>
<dbReference type="RefSeq" id="XP_045100718.1">
    <property type="nucleotide sequence ID" value="XM_045240997.1"/>
</dbReference>
<dbReference type="HOGENOM" id="CLU_006620_1_0_1"/>
<gene>
    <name evidence="3 5" type="ORF">CBG26722</name>
    <name evidence="3" type="ORF">CBG_26722</name>
</gene>
<dbReference type="WormBase" id="CBG26722">
    <property type="protein sequence ID" value="CBP37290"/>
    <property type="gene ID" value="WBGene00088136"/>
</dbReference>
<evidence type="ECO:0000256" key="1">
    <source>
        <dbReference type="PROSITE-ProRule" id="PRU00042"/>
    </source>
</evidence>
<organism evidence="3 4">
    <name type="scientific">Caenorhabditis briggsae</name>
    <dbReference type="NCBI Taxonomy" id="6238"/>
    <lineage>
        <taxon>Eukaryota</taxon>
        <taxon>Metazoa</taxon>
        <taxon>Ecdysozoa</taxon>
        <taxon>Nematoda</taxon>
        <taxon>Chromadorea</taxon>
        <taxon>Rhabditida</taxon>
        <taxon>Rhabditina</taxon>
        <taxon>Rhabditomorpha</taxon>
        <taxon>Rhabditoidea</taxon>
        <taxon>Rhabditidae</taxon>
        <taxon>Peloderinae</taxon>
        <taxon>Caenorhabditis</taxon>
    </lineage>
</organism>
<accession>B6IE97</accession>
<name>B6IE97_CAEBR</name>
<keyword evidence="1" id="KW-0862">Zinc</keyword>
<dbReference type="Gene3D" id="3.90.1600.10">
    <property type="entry name" value="Palm domain of DNA polymerase"/>
    <property type="match status" value="1"/>
</dbReference>
<evidence type="ECO:0000259" key="2">
    <source>
        <dbReference type="PROSITE" id="PS50157"/>
    </source>
</evidence>
<dbReference type="PANTHER" id="PTHR33206">
    <property type="entry name" value="PROTEIN CBG10425"/>
    <property type="match status" value="1"/>
</dbReference>
<feature type="domain" description="C2H2-type" evidence="2">
    <location>
        <begin position="307"/>
        <end position="336"/>
    </location>
</feature>
<protein>
    <submittedName>
        <fullName evidence="3">Protein CBG26722</fullName>
    </submittedName>
</protein>
<dbReference type="InterPro" id="IPR003615">
    <property type="entry name" value="HNH_nuc"/>
</dbReference>
<dbReference type="KEGG" id="cbr:CBG_26722"/>
<dbReference type="CDD" id="cd00085">
    <property type="entry name" value="HNHc"/>
    <property type="match status" value="1"/>
</dbReference>
<evidence type="ECO:0000313" key="5">
    <source>
        <dbReference type="WormBase" id="CBG26722"/>
    </source>
</evidence>
<dbReference type="AlphaFoldDB" id="B6IE97"/>
<dbReference type="eggNOG" id="ENOG502SC95">
    <property type="taxonomic scope" value="Eukaryota"/>
</dbReference>
<reference evidence="3 4" key="1">
    <citation type="journal article" date="2003" name="PLoS Biol.">
        <title>The genome sequence of Caenorhabditis briggsae: a platform for comparative genomics.</title>
        <authorList>
            <person name="Stein L.D."/>
            <person name="Bao Z."/>
            <person name="Blasiar D."/>
            <person name="Blumenthal T."/>
            <person name="Brent M.R."/>
            <person name="Chen N."/>
            <person name="Chinwalla A."/>
            <person name="Clarke L."/>
            <person name="Clee C."/>
            <person name="Coghlan A."/>
            <person name="Coulson A."/>
            <person name="D'Eustachio P."/>
            <person name="Fitch D.H."/>
            <person name="Fulton L.A."/>
            <person name="Fulton R.E."/>
            <person name="Griffiths-Jones S."/>
            <person name="Harris T.W."/>
            <person name="Hillier L.W."/>
            <person name="Kamath R."/>
            <person name="Kuwabara P.E."/>
            <person name="Mardis E.R."/>
            <person name="Marra M.A."/>
            <person name="Miner T.L."/>
            <person name="Minx P."/>
            <person name="Mullikin J.C."/>
            <person name="Plumb R.W."/>
            <person name="Rogers J."/>
            <person name="Schein J.E."/>
            <person name="Sohrmann M."/>
            <person name="Spieth J."/>
            <person name="Stajich J.E."/>
            <person name="Wei C."/>
            <person name="Willey D."/>
            <person name="Wilson R.K."/>
            <person name="Durbin R."/>
            <person name="Waterston R.H."/>
        </authorList>
    </citation>
    <scope>NUCLEOTIDE SEQUENCE [LARGE SCALE GENOMIC DNA]</scope>
    <source>
        <strain evidence="3 4">AF16</strain>
    </source>
</reference>
<dbReference type="Gene3D" id="3.30.40.220">
    <property type="match status" value="1"/>
</dbReference>
<evidence type="ECO:0000313" key="4">
    <source>
        <dbReference type="Proteomes" id="UP000008549"/>
    </source>
</evidence>
<sequence length="1274" mass="149773">MTKAELINFLQASTTPNVVEKTRQANGKYFKVNETEFEQDAEKLVMEERKKFSETKNSKYLKMTMFNQIDSESQIHNCLDEIYNEENKAIKINLSFGYVTVKNNDLKLFKPGRNYFFDTVKQINNAEDISNLKKEITVETITHKLTNRFPDSSTRLVGVYAMAVKITRLDFPIGAPINLPQYILNSTSIISLQNVDNNMCFWYCIAVADEESRKDRVSRKAKQLFKNFYGAEKRVTNYVGFDYVNELDKYEKFNEDFAVNIVSYYEDKTISYVRKSSYNASRKPIYLNLYLNHFSYITDLSKLYSIFLCQRCGKKFGDNAHRDRHYDSCTLTQEDTFDKYPTLWKKDRNLIVELADIYDVEVDFKYDYMITFDMESRMQKMNDKVSDKLTYTMKHIPTSVAIATNVPGFEDDKFILNEDPNELVKEMFKWFDDVASKASQLMLEKMQPLLCRLESNDWLKSKVQRYCEVIPIVGFNSSFYDINLISSSFVQEIMKRRELDKIDPMVIIKRRQDGGVDPMVIKEGNRYKTIKTRQFQFLDQMSYVAAGTKLESFIKAYVNVQKGWFPYEWFDSYDKLNYLTHNLTIEDFNSSLNGSMAQENFDDLMKICVDKNLVTVRDLLEWYNILDVRPMLEACLKQKEFFYTFKLDMYKDACSLPGLSENILYQFQISGFEEYLKEKPKKIEHYTPISETQINKRIDGYRQQDEKAKRPPCDLTVDCVREILENGNHSCIYCWLELGSDTWSLDRIDNALPHTKSNCVASCIKCNKARSDKMFKEFYRHKAMLRFEKDHPMIWLFGEENKKAFYKLKKNITGGASIVFHRYHEVNKTEITRAHYNGTEWTYPEKGKAVKKIVGFDANALYLHSLGEEMTCGKLYFKENDNWSEIEKQVLDNSFFGFLEVDIEVPKDKWNYFSEMCPIFVNKEYDETICGDYTLNLLKSLERKPTKSRKLVVSLQAKQILIKSTRLRWMLEHGCVVTKLYGYIEAKRRRIFKGFMDWVSDERRKGDVDSKYAIISEGAKLVGNSAFGRTGMDKNKHTKVSFCNEVEFNRAKNDYFYYDAEEYNGIYEVTKRPKKVKQNMALQIACSVYDDSKLNMLKFYYDCIDKYVDRSDFQYIEMDTDSAYMAITGNTLEDLIKPEMKEEFERDKFNWFPRTDTEEHRRIDKRTPGLFKVEKEGDGMIALCSKTYCIWTNDDKCKVSSKGVQQKRNSSILTKEKYLECLVNKQTIVGLNKGFRFQNQEMKTYEQKKIGLSPVYGKGVVMDDGIHIRPIIFE</sequence>